<proteinExistence type="predicted"/>
<protein>
    <submittedName>
        <fullName evidence="1">Glycosyltransferase</fullName>
        <ecNumber evidence="1">2.4.-.-</ecNumber>
    </submittedName>
</protein>
<dbReference type="Pfam" id="PF13692">
    <property type="entry name" value="Glyco_trans_1_4"/>
    <property type="match status" value="1"/>
</dbReference>
<name>A0A9D2TL87_9FIRM</name>
<evidence type="ECO:0000313" key="2">
    <source>
        <dbReference type="Proteomes" id="UP000823918"/>
    </source>
</evidence>
<dbReference type="Gene3D" id="3.40.50.2000">
    <property type="entry name" value="Glycogen Phosphorylase B"/>
    <property type="match status" value="1"/>
</dbReference>
<reference evidence="1" key="2">
    <citation type="submission" date="2021-04" db="EMBL/GenBank/DDBJ databases">
        <authorList>
            <person name="Gilroy R."/>
        </authorList>
    </citation>
    <scope>NUCLEOTIDE SEQUENCE</scope>
    <source>
        <strain evidence="1">5933</strain>
    </source>
</reference>
<organism evidence="1 2">
    <name type="scientific">Candidatus Ruthenibacterium merdavium</name>
    <dbReference type="NCBI Taxonomy" id="2838752"/>
    <lineage>
        <taxon>Bacteria</taxon>
        <taxon>Bacillati</taxon>
        <taxon>Bacillota</taxon>
        <taxon>Clostridia</taxon>
        <taxon>Eubacteriales</taxon>
        <taxon>Oscillospiraceae</taxon>
        <taxon>Ruthenibacterium</taxon>
    </lineage>
</organism>
<dbReference type="GO" id="GO:0016757">
    <property type="term" value="F:glycosyltransferase activity"/>
    <property type="evidence" value="ECO:0007669"/>
    <property type="project" value="UniProtKB-KW"/>
</dbReference>
<comment type="caution">
    <text evidence="1">The sequence shown here is derived from an EMBL/GenBank/DDBJ whole genome shotgun (WGS) entry which is preliminary data.</text>
</comment>
<dbReference type="AlphaFoldDB" id="A0A9D2TL87"/>
<gene>
    <name evidence="1" type="ORF">H9698_08850</name>
</gene>
<dbReference type="Proteomes" id="UP000823918">
    <property type="component" value="Unassembled WGS sequence"/>
</dbReference>
<dbReference type="EMBL" id="DWWA01000046">
    <property type="protein sequence ID" value="HJC72883.1"/>
    <property type="molecule type" value="Genomic_DNA"/>
</dbReference>
<reference evidence="1" key="1">
    <citation type="journal article" date="2021" name="PeerJ">
        <title>Extensive microbial diversity within the chicken gut microbiome revealed by metagenomics and culture.</title>
        <authorList>
            <person name="Gilroy R."/>
            <person name="Ravi A."/>
            <person name="Getino M."/>
            <person name="Pursley I."/>
            <person name="Horton D.L."/>
            <person name="Alikhan N.F."/>
            <person name="Baker D."/>
            <person name="Gharbi K."/>
            <person name="Hall N."/>
            <person name="Watson M."/>
            <person name="Adriaenssens E.M."/>
            <person name="Foster-Nyarko E."/>
            <person name="Jarju S."/>
            <person name="Secka A."/>
            <person name="Antonio M."/>
            <person name="Oren A."/>
            <person name="Chaudhuri R.R."/>
            <person name="La Ragione R."/>
            <person name="Hildebrand F."/>
            <person name="Pallen M.J."/>
        </authorList>
    </citation>
    <scope>NUCLEOTIDE SEQUENCE</scope>
    <source>
        <strain evidence="1">5933</strain>
    </source>
</reference>
<dbReference type="SUPFAM" id="SSF53756">
    <property type="entry name" value="UDP-Glycosyltransferase/glycogen phosphorylase"/>
    <property type="match status" value="1"/>
</dbReference>
<keyword evidence="1" id="KW-0328">Glycosyltransferase</keyword>
<sequence>MIIFPELENYESAPWEKSFGSRVKAFYNIKRQNKKAALLLYQAADTSTFRYRCYNVVQALEDSKEWGAMYFFEKEYAQVEELLDKADILVLTRVKWTLGLDWLVSKAKAKGIPVLFDVDDRVFDLNWLKTLTNTLAVDLDNETAYDFWFAYIGRIQQAAALAEGFITTNDYLAKALSDKFGKPSQIIQNSLNREQLDVSQWLCEKKASAVQDGHFTIGYFSGTPSHINDFLEVYKELLSLLKKYPNIRLSVVGFMEFPPEMQPFISKGQITFTPLVDFVELQRLIASVDVNIVPLVNNTFTNCKSELKFFEAAVVDTVTVATPIHSYAAAIKDGQNGFLCEPGQWYSVLENLYLKKFDTKEICRCAREDTIQTYCGEMFLKRIENSYNFFAKK</sequence>
<evidence type="ECO:0000313" key="1">
    <source>
        <dbReference type="EMBL" id="HJC72883.1"/>
    </source>
</evidence>
<accession>A0A9D2TL87</accession>
<dbReference type="EC" id="2.4.-.-" evidence="1"/>
<keyword evidence="1" id="KW-0808">Transferase</keyword>